<comment type="caution">
    <text evidence="1">The sequence shown here is derived from an EMBL/GenBank/DDBJ whole genome shotgun (WGS) entry which is preliminary data.</text>
</comment>
<dbReference type="RefSeq" id="XP_013239899.1">
    <property type="nucleotide sequence ID" value="XM_013384445.1"/>
</dbReference>
<dbReference type="EMBL" id="JMSN01000189">
    <property type="protein sequence ID" value="KDN35920.1"/>
    <property type="molecule type" value="Genomic_DNA"/>
</dbReference>
<dbReference type="HOGENOM" id="CLU_2607697_0_0_1"/>
<dbReference type="InParanoid" id="A0A066VBI1"/>
<dbReference type="AlphaFoldDB" id="A0A066VBI1"/>
<accession>A0A066VBI1</accession>
<dbReference type="GeneID" id="25267678"/>
<sequence>MSVYPSASKVKSPWTRLLPFARCPLSLVLAGSSTRTSPMRSAERRAFTMRLTWTSFLVGAFCQYRCSTHPFVVKLQDSD</sequence>
<evidence type="ECO:0000313" key="1">
    <source>
        <dbReference type="EMBL" id="KDN35920.1"/>
    </source>
</evidence>
<gene>
    <name evidence="1" type="ORF">K437DRAFT_64804</name>
</gene>
<keyword evidence="2" id="KW-1185">Reference proteome</keyword>
<organism evidence="1 2">
    <name type="scientific">Tilletiaria anomala (strain ATCC 24038 / CBS 436.72 / UBC 951)</name>
    <dbReference type="NCBI Taxonomy" id="1037660"/>
    <lineage>
        <taxon>Eukaryota</taxon>
        <taxon>Fungi</taxon>
        <taxon>Dikarya</taxon>
        <taxon>Basidiomycota</taxon>
        <taxon>Ustilaginomycotina</taxon>
        <taxon>Exobasidiomycetes</taxon>
        <taxon>Georgefischeriales</taxon>
        <taxon>Tilletiariaceae</taxon>
        <taxon>Tilletiaria</taxon>
    </lineage>
</organism>
<protein>
    <submittedName>
        <fullName evidence="1">Uncharacterized protein</fullName>
    </submittedName>
</protein>
<proteinExistence type="predicted"/>
<dbReference type="Proteomes" id="UP000027361">
    <property type="component" value="Unassembled WGS sequence"/>
</dbReference>
<reference evidence="1 2" key="1">
    <citation type="submission" date="2014-05" db="EMBL/GenBank/DDBJ databases">
        <title>Draft genome sequence of a rare smut relative, Tilletiaria anomala UBC 951.</title>
        <authorList>
            <consortium name="DOE Joint Genome Institute"/>
            <person name="Toome M."/>
            <person name="Kuo A."/>
            <person name="Henrissat B."/>
            <person name="Lipzen A."/>
            <person name="Tritt A."/>
            <person name="Yoshinaga Y."/>
            <person name="Zane M."/>
            <person name="Barry K."/>
            <person name="Grigoriev I.V."/>
            <person name="Spatafora J.W."/>
            <person name="Aimea M.C."/>
        </authorList>
    </citation>
    <scope>NUCLEOTIDE SEQUENCE [LARGE SCALE GENOMIC DNA]</scope>
    <source>
        <strain evidence="1 2">UBC 951</strain>
    </source>
</reference>
<evidence type="ECO:0000313" key="2">
    <source>
        <dbReference type="Proteomes" id="UP000027361"/>
    </source>
</evidence>
<name>A0A066VBI1_TILAU</name>